<keyword evidence="4" id="KW-1185">Reference proteome</keyword>
<protein>
    <submittedName>
        <fullName evidence="3">CxC1 domain-containing protein</fullName>
    </submittedName>
</protein>
<dbReference type="Pfam" id="PF18802">
    <property type="entry name" value="CxC1"/>
    <property type="match status" value="1"/>
</dbReference>
<organism evidence="2">
    <name type="scientific">Puccinia triticina (isolate 1-1 / race 1 (BBBD))</name>
    <name type="common">Brown leaf rust fungus</name>
    <dbReference type="NCBI Taxonomy" id="630390"/>
    <lineage>
        <taxon>Eukaryota</taxon>
        <taxon>Fungi</taxon>
        <taxon>Dikarya</taxon>
        <taxon>Basidiomycota</taxon>
        <taxon>Pucciniomycotina</taxon>
        <taxon>Pucciniomycetes</taxon>
        <taxon>Pucciniales</taxon>
        <taxon>Pucciniaceae</taxon>
        <taxon>Puccinia</taxon>
    </lineage>
</organism>
<dbReference type="EnsemblFungi" id="PTTG_29162-t43_1">
    <property type="protein sequence ID" value="PTTG_29162-t43_1-p1"/>
    <property type="gene ID" value="PTTG_29162"/>
</dbReference>
<reference evidence="3 4" key="3">
    <citation type="journal article" date="2017" name="G3 (Bethesda)">
        <title>Comparative analysis highlights variable genome content of wheat rusts and divergence of the mating loci.</title>
        <authorList>
            <person name="Cuomo C.A."/>
            <person name="Bakkeren G."/>
            <person name="Khalil H.B."/>
            <person name="Panwar V."/>
            <person name="Joly D."/>
            <person name="Linning R."/>
            <person name="Sakthikumar S."/>
            <person name="Song X."/>
            <person name="Adiconis X."/>
            <person name="Fan L."/>
            <person name="Goldberg J.M."/>
            <person name="Levin J.Z."/>
            <person name="Young S."/>
            <person name="Zeng Q."/>
            <person name="Anikster Y."/>
            <person name="Bruce M."/>
            <person name="Wang M."/>
            <person name="Yin C."/>
            <person name="McCallum B."/>
            <person name="Szabo L.J."/>
            <person name="Hulbert S."/>
            <person name="Chen X."/>
            <person name="Fellers J.P."/>
        </authorList>
    </citation>
    <scope>NUCLEOTIDE SEQUENCE</scope>
    <source>
        <strain evidence="3">isolate 1-1 / race 1 (BBBD)</strain>
        <strain evidence="4">Isolate 1-1 / race 1 (BBBD)</strain>
    </source>
</reference>
<evidence type="ECO:0000313" key="2">
    <source>
        <dbReference type="EMBL" id="OAV88072.1"/>
    </source>
</evidence>
<evidence type="ECO:0000259" key="1">
    <source>
        <dbReference type="Pfam" id="PF18802"/>
    </source>
</evidence>
<dbReference type="PANTHER" id="PTHR33096">
    <property type="entry name" value="CXC2 DOMAIN-CONTAINING PROTEIN"/>
    <property type="match status" value="1"/>
</dbReference>
<dbReference type="InterPro" id="IPR040521">
    <property type="entry name" value="KDZ"/>
</dbReference>
<dbReference type="Pfam" id="PF18758">
    <property type="entry name" value="KDZ"/>
    <property type="match status" value="1"/>
</dbReference>
<reference evidence="2" key="2">
    <citation type="submission" date="2016-05" db="EMBL/GenBank/DDBJ databases">
        <title>Comparative analysis highlights variable genome content of wheat rusts and divergence of the mating loci.</title>
        <authorList>
            <person name="Cuomo C.A."/>
            <person name="Bakkeren G."/>
            <person name="Szabo L."/>
            <person name="Khalil H."/>
            <person name="Joly D."/>
            <person name="Goldberg J."/>
            <person name="Young S."/>
            <person name="Zeng Q."/>
            <person name="Fellers J."/>
        </authorList>
    </citation>
    <scope>NUCLEOTIDE SEQUENCE [LARGE SCALE GENOMIC DNA]</scope>
    <source>
        <strain evidence="2">1-1 BBBD Race 1</strain>
    </source>
</reference>
<evidence type="ECO:0000313" key="4">
    <source>
        <dbReference type="Proteomes" id="UP000005240"/>
    </source>
</evidence>
<feature type="domain" description="CxC1-like cysteine cluster associated with KDZ transposases" evidence="1">
    <location>
        <begin position="10"/>
        <end position="76"/>
    </location>
</feature>
<reference evidence="3" key="4">
    <citation type="submission" date="2025-05" db="UniProtKB">
        <authorList>
            <consortium name="EnsemblFungi"/>
        </authorList>
    </citation>
    <scope>IDENTIFICATION</scope>
    <source>
        <strain evidence="3">isolate 1-1 / race 1 (BBBD)</strain>
    </source>
</reference>
<dbReference type="VEuPathDB" id="FungiDB:PTTG_29162"/>
<sequence length="725" mass="82033">MIYILERTTQGKSIPFCNCTPDVIRLLHYGFVASSAKQPRTAFSIPLLQFHYKLWQSTNVSTSGFTKALSSFLDSQHKKPLLACGSTKSRNFRLPFTYSSDLYCRILILKEQLLQEGLQTTNKQKWASKCPRCFGPRENEVKVDPDEPDFIIAMDGNYQQRHYAHASKDSPSNAQYLPTFLPPSEVNTSKALCESTDANVSGIEDPCALAHKAADDARNTTTWQKCDDSGLFAGSCQHDIPLLYTNVYKSGEKLYYPISILGKIINSFPQSRIGVLYDIGCQLETHIQKRSFFSDRQSDLMFGTSVFHSYVHEWLCQVKYNPQLNKAWGLSDGEGLEQLWVFLSPLVSILRVLSRFCRLMAVHNRTLYYAAGLNKTAGEWLLSKFALADDIIKTARIALDVLNQLSNPHSVTAGTYTDNFFQQKWEDKRAYHLETTQSYQEKQKKEPGQLLCLEEQLETKWSCENLSPAQGIARARIVSCLSDQILEQRTRVGDPTMLENLTVPEHDKMLKIWYLKTDLCHKFLALIEEKNPLVCVCCPGEQTTLAPSGTDGQQKLIEQLEYNKLLKLEAEDAFWNNGLFTNRNEPWAVNPITQKGICHLAAFNRGLEKEHCLGWEVRQAMRCAVEQHNTLSHLILQMTTVTSGSNCEWTELAAHPILQTLVAHPILQSLAAPKKTTVARSLLKSELVKIYQLQIAWQRTCITIRFSAEAKWSASKSSQLCTSGA</sequence>
<dbReference type="AlphaFoldDB" id="A0A180G6W1"/>
<dbReference type="Proteomes" id="UP000005240">
    <property type="component" value="Unassembled WGS sequence"/>
</dbReference>
<reference evidence="2" key="1">
    <citation type="submission" date="2009-11" db="EMBL/GenBank/DDBJ databases">
        <authorList>
            <consortium name="The Broad Institute Genome Sequencing Platform"/>
            <person name="Ward D."/>
            <person name="Feldgarden M."/>
            <person name="Earl A."/>
            <person name="Young S.K."/>
            <person name="Zeng Q."/>
            <person name="Koehrsen M."/>
            <person name="Alvarado L."/>
            <person name="Berlin A."/>
            <person name="Bochicchio J."/>
            <person name="Borenstein D."/>
            <person name="Chapman S.B."/>
            <person name="Chen Z."/>
            <person name="Engels R."/>
            <person name="Freedman E."/>
            <person name="Gellesch M."/>
            <person name="Goldberg J."/>
            <person name="Griggs A."/>
            <person name="Gujja S."/>
            <person name="Heilman E."/>
            <person name="Heiman D."/>
            <person name="Hepburn T."/>
            <person name="Howarth C."/>
            <person name="Jen D."/>
            <person name="Larson L."/>
            <person name="Lewis B."/>
            <person name="Mehta T."/>
            <person name="Park D."/>
            <person name="Pearson M."/>
            <person name="Roberts A."/>
            <person name="Saif S."/>
            <person name="Shea T."/>
            <person name="Shenoy N."/>
            <person name="Sisk P."/>
            <person name="Stolte C."/>
            <person name="Sykes S."/>
            <person name="Thomson T."/>
            <person name="Walk T."/>
            <person name="White J."/>
            <person name="Yandava C."/>
            <person name="Izard J."/>
            <person name="Baranova O.V."/>
            <person name="Blanton J.M."/>
            <person name="Tanner A.C."/>
            <person name="Dewhirst F.E."/>
            <person name="Haas B."/>
            <person name="Nusbaum C."/>
            <person name="Birren B."/>
        </authorList>
    </citation>
    <scope>NUCLEOTIDE SEQUENCE [LARGE SCALE GENOMIC DNA]</scope>
    <source>
        <strain evidence="2">1-1 BBBD Race 1</strain>
    </source>
</reference>
<name>A0A180G6W1_PUCT1</name>
<dbReference type="OrthoDB" id="2505730at2759"/>
<accession>A0A180G6W1</accession>
<gene>
    <name evidence="2" type="ORF">PTTG_29162</name>
</gene>
<dbReference type="PANTHER" id="PTHR33096:SF1">
    <property type="entry name" value="CXC1-LIKE CYSTEINE CLUSTER ASSOCIATED WITH KDZ TRANSPOSASES DOMAIN-CONTAINING PROTEIN"/>
    <property type="match status" value="1"/>
</dbReference>
<dbReference type="InterPro" id="IPR041320">
    <property type="entry name" value="CxC1"/>
</dbReference>
<dbReference type="EMBL" id="ADAS02000218">
    <property type="protein sequence ID" value="OAV88072.1"/>
    <property type="molecule type" value="Genomic_DNA"/>
</dbReference>
<evidence type="ECO:0000313" key="3">
    <source>
        <dbReference type="EnsemblFungi" id="PTTG_29162-t43_1-p1"/>
    </source>
</evidence>
<proteinExistence type="predicted"/>
<dbReference type="STRING" id="630390.A0A180G6W1"/>